<organism evidence="4 5">
    <name type="scientific">Pedobacter flavus</name>
    <dbReference type="NCBI Taxonomy" id="3113906"/>
    <lineage>
        <taxon>Bacteria</taxon>
        <taxon>Pseudomonadati</taxon>
        <taxon>Bacteroidota</taxon>
        <taxon>Sphingobacteriia</taxon>
        <taxon>Sphingobacteriales</taxon>
        <taxon>Sphingobacteriaceae</taxon>
        <taxon>Pedobacter</taxon>
    </lineage>
</organism>
<evidence type="ECO:0000256" key="2">
    <source>
        <dbReference type="ARBA" id="ARBA00022737"/>
    </source>
</evidence>
<comment type="caution">
    <text evidence="4">The sequence shown here is derived from an EMBL/GenBank/DDBJ whole genome shotgun (WGS) entry which is preliminary data.</text>
</comment>
<dbReference type="Proteomes" id="UP001337681">
    <property type="component" value="Unassembled WGS sequence"/>
</dbReference>
<dbReference type="PANTHER" id="PTHR22846:SF2">
    <property type="entry name" value="F-BOX-LIKE_WD REPEAT-CONTAINING PROTEIN EBI"/>
    <property type="match status" value="1"/>
</dbReference>
<feature type="repeat" description="WD" evidence="3">
    <location>
        <begin position="174"/>
        <end position="215"/>
    </location>
</feature>
<proteinExistence type="predicted"/>
<dbReference type="InterPro" id="IPR020472">
    <property type="entry name" value="WD40_PAC1"/>
</dbReference>
<feature type="repeat" description="WD" evidence="3">
    <location>
        <begin position="216"/>
        <end position="257"/>
    </location>
</feature>
<dbReference type="CDD" id="cd00200">
    <property type="entry name" value="WD40"/>
    <property type="match status" value="1"/>
</dbReference>
<dbReference type="InterPro" id="IPR001680">
    <property type="entry name" value="WD40_rpt"/>
</dbReference>
<dbReference type="InterPro" id="IPR045183">
    <property type="entry name" value="Ebi-like"/>
</dbReference>
<keyword evidence="1 3" id="KW-0853">WD repeat</keyword>
<dbReference type="PROSITE" id="PS50294">
    <property type="entry name" value="WD_REPEATS_REGION"/>
    <property type="match status" value="3"/>
</dbReference>
<reference evidence="4 5" key="1">
    <citation type="submission" date="2024-01" db="EMBL/GenBank/DDBJ databases">
        <title>Pedobacter sp. nov., isolated from oil-contaminated soil.</title>
        <authorList>
            <person name="Le N.T.T."/>
        </authorList>
    </citation>
    <scope>NUCLEOTIDE SEQUENCE [LARGE SCALE GENOMIC DNA]</scope>
    <source>
        <strain evidence="4 5">VNH31</strain>
    </source>
</reference>
<keyword evidence="5" id="KW-1185">Reference proteome</keyword>
<protein>
    <submittedName>
        <fullName evidence="4">WD40 repeat domain-containing protein</fullName>
    </submittedName>
</protein>
<feature type="repeat" description="WD" evidence="3">
    <location>
        <begin position="8"/>
        <end position="49"/>
    </location>
</feature>
<feature type="repeat" description="WD" evidence="3">
    <location>
        <begin position="93"/>
        <end position="131"/>
    </location>
</feature>
<accession>A0ABU7H3W7</accession>
<dbReference type="RefSeq" id="WP_330146841.1">
    <property type="nucleotide sequence ID" value="NZ_JAZDQU010000002.1"/>
</dbReference>
<dbReference type="PANTHER" id="PTHR22846">
    <property type="entry name" value="WD40 REPEAT PROTEIN"/>
    <property type="match status" value="1"/>
</dbReference>
<evidence type="ECO:0000313" key="4">
    <source>
        <dbReference type="EMBL" id="MEE1885951.1"/>
    </source>
</evidence>
<dbReference type="SUPFAM" id="SSF50978">
    <property type="entry name" value="WD40 repeat-like"/>
    <property type="match status" value="1"/>
</dbReference>
<sequence>MFKLHTTLTGHRNPIYALAESAKPGILFSAGNDKGIVEWSLNKMEFIMVKWPINSSAYCLCSHEHLLFAGERSGKITCFNFIDQKLVWNEIIHQKPIFDIKILKNKNELLVCSEDGSISIWSLSDFKEIKRIPLSNQTIRKIGVHPEENIIALACKDNRIIIVNTNDYSIINSFEAHLPSTTSISFHPNGDYLISGGRDAQLKIWDTKDYKLIKQIPAHMNSIYKIAFHPTLPIFATASQDKSIKIWDAENFKLFKILSLEKLGIGHKHSVNDLIWTKDGKQLISTGDDCLIHIWD</sequence>
<dbReference type="PRINTS" id="PR00320">
    <property type="entry name" value="GPROTEINBRPT"/>
</dbReference>
<name>A0ABU7H3W7_9SPHI</name>
<dbReference type="InterPro" id="IPR015943">
    <property type="entry name" value="WD40/YVTN_repeat-like_dom_sf"/>
</dbReference>
<dbReference type="Gene3D" id="2.130.10.10">
    <property type="entry name" value="YVTN repeat-like/Quinoprotein amine dehydrogenase"/>
    <property type="match status" value="2"/>
</dbReference>
<evidence type="ECO:0000256" key="3">
    <source>
        <dbReference type="PROSITE-ProRule" id="PRU00221"/>
    </source>
</evidence>
<dbReference type="Pfam" id="PF00400">
    <property type="entry name" value="WD40"/>
    <property type="match status" value="5"/>
</dbReference>
<dbReference type="InterPro" id="IPR036322">
    <property type="entry name" value="WD40_repeat_dom_sf"/>
</dbReference>
<dbReference type="PROSITE" id="PS50082">
    <property type="entry name" value="WD_REPEATS_2"/>
    <property type="match status" value="5"/>
</dbReference>
<dbReference type="SMART" id="SM00320">
    <property type="entry name" value="WD40"/>
    <property type="match status" value="6"/>
</dbReference>
<feature type="repeat" description="WD" evidence="3">
    <location>
        <begin position="264"/>
        <end position="296"/>
    </location>
</feature>
<gene>
    <name evidence="4" type="ORF">VRU49_11040</name>
</gene>
<evidence type="ECO:0000313" key="5">
    <source>
        <dbReference type="Proteomes" id="UP001337681"/>
    </source>
</evidence>
<evidence type="ECO:0000256" key="1">
    <source>
        <dbReference type="ARBA" id="ARBA00022574"/>
    </source>
</evidence>
<dbReference type="EMBL" id="JAZDQU010000002">
    <property type="protein sequence ID" value="MEE1885951.1"/>
    <property type="molecule type" value="Genomic_DNA"/>
</dbReference>
<keyword evidence="2" id="KW-0677">Repeat</keyword>